<comment type="caution">
    <text evidence="1">The sequence shown here is derived from an EMBL/GenBank/DDBJ whole genome shotgun (WGS) entry which is preliminary data.</text>
</comment>
<name>A0ACC2NB92_9HYME</name>
<reference evidence="1" key="1">
    <citation type="submission" date="2023-04" db="EMBL/GenBank/DDBJ databases">
        <title>A chromosome-level genome assembly of the parasitoid wasp Eretmocerus hayati.</title>
        <authorList>
            <person name="Zhong Y."/>
            <person name="Liu S."/>
            <person name="Liu Y."/>
        </authorList>
    </citation>
    <scope>NUCLEOTIDE SEQUENCE</scope>
    <source>
        <strain evidence="1">ZJU_SS_LIU_2023</strain>
    </source>
</reference>
<protein>
    <submittedName>
        <fullName evidence="1">Uncharacterized protein</fullName>
    </submittedName>
</protein>
<accession>A0ACC2NB92</accession>
<dbReference type="Proteomes" id="UP001239111">
    <property type="component" value="Chromosome 4"/>
</dbReference>
<proteinExistence type="predicted"/>
<evidence type="ECO:0000313" key="2">
    <source>
        <dbReference type="Proteomes" id="UP001239111"/>
    </source>
</evidence>
<dbReference type="EMBL" id="CM056744">
    <property type="protein sequence ID" value="KAJ8668203.1"/>
    <property type="molecule type" value="Genomic_DNA"/>
</dbReference>
<sequence length="213" mass="24237">MTLASCLENESLQNFLVIIEDPVSNQPRKYEISSKITYEDYKDELKRQNEFVYGPEKVDLCIITLNVARTGILFAKISYDVQSPIGGDHVTAVSWGPTRIHAKPTFPSYAKLEIIKKQLCCDALEKYCLMNKKLTWSNKVFCLKRTSAQVSSTSVSNVDFGGPVLNSADEVIGILLHREDNKSSKNFQQLGRLPIPVLRLGFYKQFIKRYITY</sequence>
<organism evidence="1 2">
    <name type="scientific">Eretmocerus hayati</name>
    <dbReference type="NCBI Taxonomy" id="131215"/>
    <lineage>
        <taxon>Eukaryota</taxon>
        <taxon>Metazoa</taxon>
        <taxon>Ecdysozoa</taxon>
        <taxon>Arthropoda</taxon>
        <taxon>Hexapoda</taxon>
        <taxon>Insecta</taxon>
        <taxon>Pterygota</taxon>
        <taxon>Neoptera</taxon>
        <taxon>Endopterygota</taxon>
        <taxon>Hymenoptera</taxon>
        <taxon>Apocrita</taxon>
        <taxon>Proctotrupomorpha</taxon>
        <taxon>Chalcidoidea</taxon>
        <taxon>Aphelinidae</taxon>
        <taxon>Aphelininae</taxon>
        <taxon>Eretmocerus</taxon>
    </lineage>
</organism>
<keyword evidence="2" id="KW-1185">Reference proteome</keyword>
<gene>
    <name evidence="1" type="ORF">QAD02_009866</name>
</gene>
<evidence type="ECO:0000313" key="1">
    <source>
        <dbReference type="EMBL" id="KAJ8668203.1"/>
    </source>
</evidence>